<evidence type="ECO:0000313" key="2">
    <source>
        <dbReference type="EMBL" id="EET87189.1"/>
    </source>
</evidence>
<dbReference type="KEGG" id="cck:Ccar_11080"/>
<dbReference type="STRING" id="536227.Ccar_11080"/>
<feature type="transmembrane region" description="Helical" evidence="1">
    <location>
        <begin position="63"/>
        <end position="82"/>
    </location>
</feature>
<comment type="caution">
    <text evidence="2">The sequence shown here is derived from an EMBL/GenBank/DDBJ whole genome shotgun (WGS) entry which is preliminary data.</text>
</comment>
<feature type="transmembrane region" description="Helical" evidence="1">
    <location>
        <begin position="12"/>
        <end position="31"/>
    </location>
</feature>
<keyword evidence="3" id="KW-1185">Reference proteome</keyword>
<dbReference type="PATRIC" id="fig|536227.13.peg.2321"/>
<feature type="transmembrane region" description="Helical" evidence="1">
    <location>
        <begin position="37"/>
        <end position="56"/>
    </location>
</feature>
<dbReference type="eggNOG" id="ENOG5030U61">
    <property type="taxonomic scope" value="Bacteria"/>
</dbReference>
<feature type="transmembrane region" description="Helical" evidence="1">
    <location>
        <begin position="88"/>
        <end position="105"/>
    </location>
</feature>
<dbReference type="EMBL" id="ACVI01000035">
    <property type="protein sequence ID" value="EET87189.1"/>
    <property type="molecule type" value="Genomic_DNA"/>
</dbReference>
<gene>
    <name evidence="2" type="ORF">CcarbDRAFT_2358</name>
</gene>
<organism evidence="2 3">
    <name type="scientific">Clostridium carboxidivorans P7</name>
    <dbReference type="NCBI Taxonomy" id="536227"/>
    <lineage>
        <taxon>Bacteria</taxon>
        <taxon>Bacillati</taxon>
        <taxon>Bacillota</taxon>
        <taxon>Clostridia</taxon>
        <taxon>Eubacteriales</taxon>
        <taxon>Clostridiaceae</taxon>
        <taxon>Clostridium</taxon>
    </lineage>
</organism>
<accession>C6PU91</accession>
<proteinExistence type="predicted"/>
<keyword evidence="1" id="KW-0472">Membrane</keyword>
<evidence type="ECO:0000313" key="3">
    <source>
        <dbReference type="Proteomes" id="UP000004198"/>
    </source>
</evidence>
<dbReference type="OrthoDB" id="1931460at2"/>
<dbReference type="AlphaFoldDB" id="C6PU91"/>
<dbReference type="RefSeq" id="WP_007061243.1">
    <property type="nucleotide sequence ID" value="NZ_CP011803.1"/>
</dbReference>
<dbReference type="Proteomes" id="UP000004198">
    <property type="component" value="Unassembled WGS sequence"/>
</dbReference>
<evidence type="ECO:0000256" key="1">
    <source>
        <dbReference type="SAM" id="Phobius"/>
    </source>
</evidence>
<protein>
    <submittedName>
        <fullName evidence="2">Uncharacterized protein</fullName>
    </submittedName>
</protein>
<keyword evidence="1" id="KW-0812">Transmembrane</keyword>
<name>C6PU91_9CLOT</name>
<sequence>MVFTKFKSIANILAILAFIMSIAEVAAMLMRLELPEIIITIIIIFLFVASMSEFVETRKLRKLAYPIITIYFFIIMPLIGEFIHNKTLNIGFAVLSFFITMIFLYRDLMLTSKEKGN</sequence>
<keyword evidence="1" id="KW-1133">Transmembrane helix</keyword>
<reference evidence="2 3" key="1">
    <citation type="submission" date="2009-06" db="EMBL/GenBank/DDBJ databases">
        <title>The draft genome of Clostridium carboxidivorans P7.</title>
        <authorList>
            <consortium name="US DOE Joint Genome Institute (JGI-PGF)"/>
            <person name="Lucas S."/>
            <person name="Copeland A."/>
            <person name="Lapidus A."/>
            <person name="Glavina del Rio T."/>
            <person name="Tice H."/>
            <person name="Bruce D."/>
            <person name="Goodwin L."/>
            <person name="Pitluck S."/>
            <person name="Larimer F."/>
            <person name="Land M.L."/>
            <person name="Hauser L."/>
            <person name="Hemme C.L."/>
        </authorList>
    </citation>
    <scope>NUCLEOTIDE SEQUENCE [LARGE SCALE GENOMIC DNA]</scope>
    <source>
        <strain evidence="2 3">P7</strain>
    </source>
</reference>